<evidence type="ECO:0000313" key="3">
    <source>
        <dbReference type="EMBL" id="NYF99132.1"/>
    </source>
</evidence>
<organism evidence="3 4">
    <name type="scientific">Janibacter cremeus</name>
    <dbReference type="NCBI Taxonomy" id="1285192"/>
    <lineage>
        <taxon>Bacteria</taxon>
        <taxon>Bacillati</taxon>
        <taxon>Actinomycetota</taxon>
        <taxon>Actinomycetes</taxon>
        <taxon>Micrococcales</taxon>
        <taxon>Intrasporangiaceae</taxon>
        <taxon>Janibacter</taxon>
    </lineage>
</organism>
<accession>A0A852VQ96</accession>
<feature type="domain" description="GerMN" evidence="2">
    <location>
        <begin position="203"/>
        <end position="290"/>
    </location>
</feature>
<keyword evidence="4" id="KW-1185">Reference proteome</keyword>
<dbReference type="PROSITE" id="PS51257">
    <property type="entry name" value="PROKAR_LIPOPROTEIN"/>
    <property type="match status" value="1"/>
</dbReference>
<sequence length="589" mass="63403">MTGKDITRRSALGLAVVGTLAGCGLNTSSTIRPGEPIDGPRPQPLSRTPNGPTPGATAEEVIRGFLRAGSTSGEGLEVTRSYLTQATAQGWIPDSQTVIYTGDLEVQDLGKGDYRVSARVVARINADARYLVSPPYDGAAFDFHVERVEGEWRIDELQEGFGRLLEEPEVDYIYREYPVHYPAIGWNALVVDQRWVTQDQMATRLTRAQLGSIPSYLREAVSSDIGARLAVDAVPVRSGVAIVDLESESVADDATARKRLAAQLVATLMSLPGVTEVAITLSGAPLDLGVTAPLTSPEQLGFVDRTQTNEPTVLVRRGQKVVPADVRLTSVSAADVRQEESPFPPLEPQWRLLALRPDGKEMAAVDAGREHLHRVLDDGDYVHVGPFAAAMTRPCYDYGGVLWVGGSGLGREEGHRLWAINSTVDPTNQAESAPQHVPAQWLGARFVQAAVVSPEGSRIAVISEDEPGTGSILEVSGIARRANGLPTTTSPQGFRIGAELVEMLDAVWVGQSTLAVIGRRDKQKDMQPYLVEVGGPVRAMTERKGAVAITTTGDDQDVVIRTKKDRMFQRAGGRWQELKAIDGVVTAGV</sequence>
<comment type="caution">
    <text evidence="3">The sequence shown here is derived from an EMBL/GenBank/DDBJ whole genome shotgun (WGS) entry which is preliminary data.</text>
</comment>
<proteinExistence type="predicted"/>
<evidence type="ECO:0000313" key="4">
    <source>
        <dbReference type="Proteomes" id="UP000554054"/>
    </source>
</evidence>
<dbReference type="Proteomes" id="UP000554054">
    <property type="component" value="Unassembled WGS sequence"/>
</dbReference>
<dbReference type="Pfam" id="PF10646">
    <property type="entry name" value="Germane"/>
    <property type="match status" value="1"/>
</dbReference>
<reference evidence="3 4" key="1">
    <citation type="submission" date="2020-07" db="EMBL/GenBank/DDBJ databases">
        <title>Sequencing the genomes of 1000 actinobacteria strains.</title>
        <authorList>
            <person name="Klenk H.-P."/>
        </authorList>
    </citation>
    <scope>NUCLEOTIDE SEQUENCE [LARGE SCALE GENOMIC DNA]</scope>
    <source>
        <strain evidence="3 4">DSM 26154</strain>
    </source>
</reference>
<dbReference type="InterPro" id="IPR059026">
    <property type="entry name" value="LpqB_N"/>
</dbReference>
<gene>
    <name evidence="3" type="ORF">BJY20_002524</name>
</gene>
<evidence type="ECO:0000259" key="2">
    <source>
        <dbReference type="SMART" id="SM00909"/>
    </source>
</evidence>
<evidence type="ECO:0000256" key="1">
    <source>
        <dbReference type="SAM" id="MobiDB-lite"/>
    </source>
</evidence>
<name>A0A852VQ96_9MICO</name>
<dbReference type="Pfam" id="PF25976">
    <property type="entry name" value="LpqB_N"/>
    <property type="match status" value="1"/>
</dbReference>
<dbReference type="InterPro" id="IPR019606">
    <property type="entry name" value="GerMN"/>
</dbReference>
<dbReference type="EMBL" id="JACCAE010000001">
    <property type="protein sequence ID" value="NYF99132.1"/>
    <property type="molecule type" value="Genomic_DNA"/>
</dbReference>
<dbReference type="SMART" id="SM00909">
    <property type="entry name" value="Germane"/>
    <property type="match status" value="1"/>
</dbReference>
<dbReference type="AlphaFoldDB" id="A0A852VQ96"/>
<dbReference type="RefSeq" id="WP_185991873.1">
    <property type="nucleotide sequence ID" value="NZ_JACCAE010000001.1"/>
</dbReference>
<protein>
    <recommendedName>
        <fullName evidence="2">GerMN domain-containing protein</fullName>
    </recommendedName>
</protein>
<feature type="region of interest" description="Disordered" evidence="1">
    <location>
        <begin position="25"/>
        <end position="55"/>
    </location>
</feature>